<dbReference type="InterPro" id="IPR000372">
    <property type="entry name" value="LRRNT"/>
</dbReference>
<dbReference type="PANTHER" id="PTHR22650">
    <property type="entry name" value="GLYCOPROTEIN IB BETA"/>
    <property type="match status" value="1"/>
</dbReference>
<evidence type="ECO:0000256" key="7">
    <source>
        <dbReference type="ARBA" id="ARBA00023136"/>
    </source>
</evidence>
<reference evidence="11" key="1">
    <citation type="submission" date="2023-01" db="EMBL/GenBank/DDBJ databases">
        <title>Genome assembly of the deep-sea coral Lophelia pertusa.</title>
        <authorList>
            <person name="Herrera S."/>
            <person name="Cordes E."/>
        </authorList>
    </citation>
    <scope>NUCLEOTIDE SEQUENCE</scope>
    <source>
        <strain evidence="11">USNM1676648</strain>
        <tissue evidence="11">Polyp</tissue>
    </source>
</reference>
<keyword evidence="8" id="KW-1015">Disulfide bond</keyword>
<dbReference type="Proteomes" id="UP001163046">
    <property type="component" value="Unassembled WGS sequence"/>
</dbReference>
<evidence type="ECO:0000256" key="4">
    <source>
        <dbReference type="ARBA" id="ARBA00022729"/>
    </source>
</evidence>
<dbReference type="InterPro" id="IPR052313">
    <property type="entry name" value="GPIb-IX-V_Complex"/>
</dbReference>
<organism evidence="11 12">
    <name type="scientific">Desmophyllum pertusum</name>
    <dbReference type="NCBI Taxonomy" id="174260"/>
    <lineage>
        <taxon>Eukaryota</taxon>
        <taxon>Metazoa</taxon>
        <taxon>Cnidaria</taxon>
        <taxon>Anthozoa</taxon>
        <taxon>Hexacorallia</taxon>
        <taxon>Scleractinia</taxon>
        <taxon>Caryophylliina</taxon>
        <taxon>Caryophylliidae</taxon>
        <taxon>Desmophyllum</taxon>
    </lineage>
</organism>
<dbReference type="OrthoDB" id="1111193at2759"/>
<evidence type="ECO:0000256" key="2">
    <source>
        <dbReference type="ARBA" id="ARBA00022614"/>
    </source>
</evidence>
<dbReference type="PANTHER" id="PTHR22650:SF4">
    <property type="entry name" value="LEUCINE-RICH REPEAT AND TRANSMEMBRANE DOMAIN-CONTAINING PROTEIN 2-LIKE"/>
    <property type="match status" value="1"/>
</dbReference>
<evidence type="ECO:0000256" key="5">
    <source>
        <dbReference type="ARBA" id="ARBA00022889"/>
    </source>
</evidence>
<gene>
    <name evidence="11" type="primary">LRRC24_3</name>
    <name evidence="11" type="ORF">OS493_024706</name>
</gene>
<evidence type="ECO:0000313" key="11">
    <source>
        <dbReference type="EMBL" id="KAJ7378044.1"/>
    </source>
</evidence>
<comment type="subcellular location">
    <subcellularLocation>
        <location evidence="1">Membrane</location>
        <topology evidence="1">Single-pass type I membrane protein</topology>
    </subcellularLocation>
</comment>
<evidence type="ECO:0000256" key="8">
    <source>
        <dbReference type="ARBA" id="ARBA00023157"/>
    </source>
</evidence>
<comment type="caution">
    <text evidence="11">The sequence shown here is derived from an EMBL/GenBank/DDBJ whole genome shotgun (WGS) entry which is preliminary data.</text>
</comment>
<name>A0A9X0CYF1_9CNID</name>
<dbReference type="Gene3D" id="3.80.10.10">
    <property type="entry name" value="Ribonuclease Inhibitor"/>
    <property type="match status" value="1"/>
</dbReference>
<dbReference type="PROSITE" id="PS51257">
    <property type="entry name" value="PROKAR_LIPOPROTEIN"/>
    <property type="match status" value="1"/>
</dbReference>
<feature type="signal peptide" evidence="9">
    <location>
        <begin position="1"/>
        <end position="16"/>
    </location>
</feature>
<dbReference type="GO" id="GO:0016020">
    <property type="term" value="C:membrane"/>
    <property type="evidence" value="ECO:0007669"/>
    <property type="project" value="UniProtKB-SubCell"/>
</dbReference>
<accession>A0A9X0CYF1</accession>
<keyword evidence="7" id="KW-0472">Membrane</keyword>
<sequence length="167" mass="18026">MAEFVYKLLFITFVIAGSGSSACPVSCNCTTTNDQRSSVDCQRKGLSTIPSELPENTTTVDLRGNPVKCDCEFYHDWKILKGKGVVILGKCFDSDNQSGPSFKDLNNAYFNCDGSSVSRVSTSVAVNVESTAVAANVESTSVAVNVESHRSRSQCGVYRSRGQYGDH</sequence>
<dbReference type="Pfam" id="PF01462">
    <property type="entry name" value="LRRNT"/>
    <property type="match status" value="1"/>
</dbReference>
<keyword evidence="4 9" id="KW-0732">Signal</keyword>
<evidence type="ECO:0000256" key="9">
    <source>
        <dbReference type="SAM" id="SignalP"/>
    </source>
</evidence>
<keyword evidence="2" id="KW-0433">Leucine-rich repeat</keyword>
<keyword evidence="5" id="KW-0130">Cell adhesion</keyword>
<dbReference type="AlphaFoldDB" id="A0A9X0CYF1"/>
<keyword evidence="12" id="KW-1185">Reference proteome</keyword>
<evidence type="ECO:0000313" key="12">
    <source>
        <dbReference type="Proteomes" id="UP001163046"/>
    </source>
</evidence>
<dbReference type="SMART" id="SM00013">
    <property type="entry name" value="LRRNT"/>
    <property type="match status" value="1"/>
</dbReference>
<dbReference type="EMBL" id="MU826369">
    <property type="protein sequence ID" value="KAJ7378044.1"/>
    <property type="molecule type" value="Genomic_DNA"/>
</dbReference>
<proteinExistence type="predicted"/>
<feature type="domain" description="LRRNT" evidence="10">
    <location>
        <begin position="22"/>
        <end position="59"/>
    </location>
</feature>
<dbReference type="InterPro" id="IPR032675">
    <property type="entry name" value="LRR_dom_sf"/>
</dbReference>
<evidence type="ECO:0000256" key="6">
    <source>
        <dbReference type="ARBA" id="ARBA00022989"/>
    </source>
</evidence>
<feature type="chain" id="PRO_5040810591" evidence="9">
    <location>
        <begin position="17"/>
        <end position="167"/>
    </location>
</feature>
<keyword evidence="3" id="KW-0812">Transmembrane</keyword>
<protein>
    <submittedName>
        <fullName evidence="11">Positive regulation of synapse assembly</fullName>
    </submittedName>
</protein>
<evidence type="ECO:0000259" key="10">
    <source>
        <dbReference type="SMART" id="SM00013"/>
    </source>
</evidence>
<evidence type="ECO:0000256" key="3">
    <source>
        <dbReference type="ARBA" id="ARBA00022692"/>
    </source>
</evidence>
<keyword evidence="6" id="KW-1133">Transmembrane helix</keyword>
<evidence type="ECO:0000256" key="1">
    <source>
        <dbReference type="ARBA" id="ARBA00004479"/>
    </source>
</evidence>